<evidence type="ECO:0000256" key="2">
    <source>
        <dbReference type="ARBA" id="ARBA00021483"/>
    </source>
</evidence>
<evidence type="ECO:0000256" key="1">
    <source>
        <dbReference type="ARBA" id="ARBA00004496"/>
    </source>
</evidence>
<keyword evidence="6" id="KW-1185">Reference proteome</keyword>
<name>C5BSF0_TERTT</name>
<feature type="domain" description="CheW-like" evidence="4">
    <location>
        <begin position="29"/>
        <end position="174"/>
    </location>
</feature>
<dbReference type="GO" id="GO:0007165">
    <property type="term" value="P:signal transduction"/>
    <property type="evidence" value="ECO:0007669"/>
    <property type="project" value="InterPro"/>
</dbReference>
<dbReference type="PROSITE" id="PS50851">
    <property type="entry name" value="CHEW"/>
    <property type="match status" value="1"/>
</dbReference>
<dbReference type="GO" id="GO:0006935">
    <property type="term" value="P:chemotaxis"/>
    <property type="evidence" value="ECO:0007669"/>
    <property type="project" value="InterPro"/>
</dbReference>
<dbReference type="GO" id="GO:0005829">
    <property type="term" value="C:cytosol"/>
    <property type="evidence" value="ECO:0007669"/>
    <property type="project" value="TreeGrafter"/>
</dbReference>
<dbReference type="eggNOG" id="COG0835">
    <property type="taxonomic scope" value="Bacteria"/>
</dbReference>
<dbReference type="AlphaFoldDB" id="C5BSF0"/>
<dbReference type="OrthoDB" id="9790406at2"/>
<dbReference type="InterPro" id="IPR036061">
    <property type="entry name" value="CheW-like_dom_sf"/>
</dbReference>
<accession>C5BSF0</accession>
<evidence type="ECO:0000313" key="5">
    <source>
        <dbReference type="EMBL" id="ACR13843.1"/>
    </source>
</evidence>
<dbReference type="CDD" id="cd00732">
    <property type="entry name" value="CheW"/>
    <property type="match status" value="1"/>
</dbReference>
<dbReference type="KEGG" id="ttu:TERTU_1340"/>
<gene>
    <name evidence="5" type="primary">cheW</name>
    <name evidence="5" type="ordered locus">TERTU_1340</name>
</gene>
<dbReference type="InterPro" id="IPR002545">
    <property type="entry name" value="CheW-lke_dom"/>
</dbReference>
<dbReference type="PANTHER" id="PTHR22617">
    <property type="entry name" value="CHEMOTAXIS SENSOR HISTIDINE KINASE-RELATED"/>
    <property type="match status" value="1"/>
</dbReference>
<dbReference type="Gene3D" id="2.30.30.40">
    <property type="entry name" value="SH3 Domains"/>
    <property type="match status" value="1"/>
</dbReference>
<keyword evidence="3" id="KW-0963">Cytoplasm</keyword>
<dbReference type="InterPro" id="IPR039315">
    <property type="entry name" value="CheW"/>
</dbReference>
<dbReference type="Proteomes" id="UP000009080">
    <property type="component" value="Chromosome"/>
</dbReference>
<dbReference type="Pfam" id="PF01584">
    <property type="entry name" value="CheW"/>
    <property type="match status" value="1"/>
</dbReference>
<dbReference type="EMBL" id="CP001614">
    <property type="protein sequence ID" value="ACR13843.1"/>
    <property type="molecule type" value="Genomic_DNA"/>
</dbReference>
<evidence type="ECO:0000259" key="4">
    <source>
        <dbReference type="PROSITE" id="PS50851"/>
    </source>
</evidence>
<dbReference type="HOGENOM" id="CLU_048995_1_1_6"/>
<dbReference type="PANTHER" id="PTHR22617:SF45">
    <property type="entry name" value="CHEMOTAXIS PROTEIN CHEW"/>
    <property type="match status" value="1"/>
</dbReference>
<evidence type="ECO:0000313" key="6">
    <source>
        <dbReference type="Proteomes" id="UP000009080"/>
    </source>
</evidence>
<dbReference type="SMART" id="SM00260">
    <property type="entry name" value="CheW"/>
    <property type="match status" value="1"/>
</dbReference>
<protein>
    <recommendedName>
        <fullName evidence="2">Chemotaxis protein CheW</fullName>
    </recommendedName>
</protein>
<proteinExistence type="predicted"/>
<evidence type="ECO:0000256" key="3">
    <source>
        <dbReference type="ARBA" id="ARBA00022490"/>
    </source>
</evidence>
<dbReference type="RefSeq" id="WP_015819958.1">
    <property type="nucleotide sequence ID" value="NC_012997.1"/>
</dbReference>
<dbReference type="Gene3D" id="2.40.50.180">
    <property type="entry name" value="CheA-289, Domain 4"/>
    <property type="match status" value="1"/>
</dbReference>
<sequence>MQANANADSAVVANVANAGDGISPDSHQTDQYLTFIMAGEEYGVDILCVQEIRGWESATPLPNAPAHIKGVINLRGTIVPIVDLRQCFGMEAIDYTPVTVVIVLKVKSESSEYRVMGIVVDAVSDVYSLGKKDMRPPPDLSNAVNTDFVKGLVNVEDKMVILLDIDELLTLEDVPNLANVAKQIQTSVG</sequence>
<reference evidence="5 6" key="1">
    <citation type="journal article" date="2009" name="PLoS ONE">
        <title>The complete genome of Teredinibacter turnerae T7901: an intracellular endosymbiont of marine wood-boring bivalves (shipworms).</title>
        <authorList>
            <person name="Yang J.C."/>
            <person name="Madupu R."/>
            <person name="Durkin A.S."/>
            <person name="Ekborg N.A."/>
            <person name="Pedamallu C.S."/>
            <person name="Hostetler J.B."/>
            <person name="Radune D."/>
            <person name="Toms B.S."/>
            <person name="Henrissat B."/>
            <person name="Coutinho P.M."/>
            <person name="Schwarz S."/>
            <person name="Field L."/>
            <person name="Trindade-Silva A.E."/>
            <person name="Soares C.A.G."/>
            <person name="Elshahawi S."/>
            <person name="Hanora A."/>
            <person name="Schmidt E.W."/>
            <person name="Haygood M.G."/>
            <person name="Posfai J."/>
            <person name="Benner J."/>
            <person name="Madinger C."/>
            <person name="Nove J."/>
            <person name="Anton B."/>
            <person name="Chaudhary K."/>
            <person name="Foster J."/>
            <person name="Holman A."/>
            <person name="Kumar S."/>
            <person name="Lessard P.A."/>
            <person name="Luyten Y.A."/>
            <person name="Slatko B."/>
            <person name="Wood N."/>
            <person name="Wu B."/>
            <person name="Teplitski M."/>
            <person name="Mougous J.D."/>
            <person name="Ward N."/>
            <person name="Eisen J.A."/>
            <person name="Badger J.H."/>
            <person name="Distel D.L."/>
        </authorList>
    </citation>
    <scope>NUCLEOTIDE SEQUENCE [LARGE SCALE GENOMIC DNA]</scope>
    <source>
        <strain evidence="6">ATCC 39867 / T7901</strain>
    </source>
</reference>
<dbReference type="SUPFAM" id="SSF50341">
    <property type="entry name" value="CheW-like"/>
    <property type="match status" value="1"/>
</dbReference>
<comment type="subcellular location">
    <subcellularLocation>
        <location evidence="1">Cytoplasm</location>
    </subcellularLocation>
</comment>
<organism evidence="5 6">
    <name type="scientific">Teredinibacter turnerae (strain ATCC 39867 / T7901)</name>
    <dbReference type="NCBI Taxonomy" id="377629"/>
    <lineage>
        <taxon>Bacteria</taxon>
        <taxon>Pseudomonadati</taxon>
        <taxon>Pseudomonadota</taxon>
        <taxon>Gammaproteobacteria</taxon>
        <taxon>Cellvibrionales</taxon>
        <taxon>Cellvibrionaceae</taxon>
        <taxon>Teredinibacter</taxon>
    </lineage>
</organism>
<dbReference type="STRING" id="377629.TERTU_1340"/>